<evidence type="ECO:0000313" key="2">
    <source>
        <dbReference type="EMBL" id="UWP60840.1"/>
    </source>
</evidence>
<proteinExistence type="predicted"/>
<keyword evidence="3" id="KW-1185">Reference proteome</keyword>
<dbReference type="Proteomes" id="UP001060164">
    <property type="component" value="Chromosome"/>
</dbReference>
<organism evidence="2 3">
    <name type="scientific">Ruminococcus gauvreauii</name>
    <dbReference type="NCBI Taxonomy" id="438033"/>
    <lineage>
        <taxon>Bacteria</taxon>
        <taxon>Bacillati</taxon>
        <taxon>Bacillota</taxon>
        <taxon>Clostridia</taxon>
        <taxon>Eubacteriales</taxon>
        <taxon>Oscillospiraceae</taxon>
        <taxon>Ruminococcus</taxon>
    </lineage>
</organism>
<reference evidence="2" key="1">
    <citation type="journal article" date="2022" name="Cell">
        <title>Design, construction, and in vivo augmentation of a complex gut microbiome.</title>
        <authorList>
            <person name="Cheng A.G."/>
            <person name="Ho P.Y."/>
            <person name="Aranda-Diaz A."/>
            <person name="Jain S."/>
            <person name="Yu F.B."/>
            <person name="Meng X."/>
            <person name="Wang M."/>
            <person name="Iakiviak M."/>
            <person name="Nagashima K."/>
            <person name="Zhao A."/>
            <person name="Murugkar P."/>
            <person name="Patil A."/>
            <person name="Atabakhsh K."/>
            <person name="Weakley A."/>
            <person name="Yan J."/>
            <person name="Brumbaugh A.R."/>
            <person name="Higginbottom S."/>
            <person name="Dimas A."/>
            <person name="Shiver A.L."/>
            <person name="Deutschbauer A."/>
            <person name="Neff N."/>
            <person name="Sonnenburg J.L."/>
            <person name="Huang K.C."/>
            <person name="Fischbach M.A."/>
        </authorList>
    </citation>
    <scope>NUCLEOTIDE SEQUENCE</scope>
    <source>
        <strain evidence="2">DSM 19829</strain>
    </source>
</reference>
<dbReference type="InterPro" id="IPR047951">
    <property type="entry name" value="Transpos_ISL3"/>
</dbReference>
<name>A0ABY5VJW9_9FIRM</name>
<dbReference type="Pfam" id="PF01610">
    <property type="entry name" value="DDE_Tnp_ISL3"/>
    <property type="match status" value="1"/>
</dbReference>
<dbReference type="PROSITE" id="PS50531">
    <property type="entry name" value="HTH_IS21"/>
    <property type="match status" value="1"/>
</dbReference>
<dbReference type="RefSeq" id="WP_044982976.1">
    <property type="nucleotide sequence ID" value="NZ_CABLBR010000003.1"/>
</dbReference>
<dbReference type="InterPro" id="IPR017894">
    <property type="entry name" value="HTH_IS21_transposase_type"/>
</dbReference>
<evidence type="ECO:0000259" key="1">
    <source>
        <dbReference type="PROSITE" id="PS50531"/>
    </source>
</evidence>
<dbReference type="PANTHER" id="PTHR33498">
    <property type="entry name" value="TRANSPOSASE FOR INSERTION SEQUENCE ELEMENT IS1557"/>
    <property type="match status" value="1"/>
</dbReference>
<feature type="domain" description="HTH IS21-type" evidence="1">
    <location>
        <begin position="1"/>
        <end position="61"/>
    </location>
</feature>
<evidence type="ECO:0000313" key="3">
    <source>
        <dbReference type="Proteomes" id="UP001060164"/>
    </source>
</evidence>
<sequence length="258" mass="30115">MICQIQKFLNEGCSYREIAKRMGVGRNTIAKYREGDPKELSMYGTRQSKLDPFYHFIIQCLNSGWSKSKAVKAIYEKGYTGSTSNAFEYLCKIEQKENKYFDPQPYVRTMTEGLKYRTGSIGKEKDYITREGVFRYMWMNAELTAAHKSFIYDCYPEVWELHCCIKEFRNIFKKRNVPLLYLFIEKYCKSKIKALKSFAEGIKRDIDAVENAVAYDYSNGFVEGTNSRLKMIKRTMYGRCGKRLLEAKLRYVGNCGNG</sequence>
<dbReference type="EMBL" id="CP102290">
    <property type="protein sequence ID" value="UWP60840.1"/>
    <property type="molecule type" value="Genomic_DNA"/>
</dbReference>
<dbReference type="InterPro" id="IPR002560">
    <property type="entry name" value="Transposase_DDE"/>
</dbReference>
<accession>A0ABY5VJW9</accession>
<protein>
    <submittedName>
        <fullName evidence="2">Transposase</fullName>
    </submittedName>
</protein>
<gene>
    <name evidence="2" type="ORF">NQ502_07345</name>
</gene>
<dbReference type="PANTHER" id="PTHR33498:SF1">
    <property type="entry name" value="TRANSPOSASE FOR INSERTION SEQUENCE ELEMENT IS1557"/>
    <property type="match status" value="1"/>
</dbReference>